<keyword evidence="6" id="KW-1185">Reference proteome</keyword>
<keyword evidence="3" id="KW-0333">Golgi apparatus</keyword>
<keyword evidence="3" id="KW-0735">Signal-anchor</keyword>
<keyword evidence="3" id="KW-0472">Membrane</keyword>
<accession>A0AAE0ZZ23</accession>
<organism evidence="5 6">
    <name type="scientific">Elysia crispata</name>
    <name type="common">lettuce slug</name>
    <dbReference type="NCBI Taxonomy" id="231223"/>
    <lineage>
        <taxon>Eukaryota</taxon>
        <taxon>Metazoa</taxon>
        <taxon>Spiralia</taxon>
        <taxon>Lophotrochozoa</taxon>
        <taxon>Mollusca</taxon>
        <taxon>Gastropoda</taxon>
        <taxon>Heterobranchia</taxon>
        <taxon>Euthyneura</taxon>
        <taxon>Panpulmonata</taxon>
        <taxon>Sacoglossa</taxon>
        <taxon>Placobranchoidea</taxon>
        <taxon>Plakobranchidae</taxon>
        <taxon>Elysia</taxon>
    </lineage>
</organism>
<keyword evidence="2 3" id="KW-0808">Transferase</keyword>
<comment type="caution">
    <text evidence="5">The sequence shown here is derived from an EMBL/GenBank/DDBJ whole genome shotgun (WGS) entry which is preliminary data.</text>
</comment>
<dbReference type="PANTHER" id="PTHR11927:SF9">
    <property type="entry name" value="L-FUCOSYLTRANSFERASE"/>
    <property type="match status" value="1"/>
</dbReference>
<proteinExistence type="inferred from homology"/>
<sequence length="413" mass="46352">MIGLRFTYFRIIAYAAISIVLLWICIFLFGSGNLMARQGVALSSRNVRLLFTCEDCSGKKSGPTDSSHPCNTPLPEETMSTDNKVFKKITQAQNDTNSIAVKGPPCKVTDFKQRVHDIKSLNYYCGSAILPTGYDTADPGMNFLTAETPGLLGNRMFQVASLLGIAHGQKTAVCLPSNVNLPKYFKLKGVQKMAWTESANWSVTTERCWAGFDSCLLRLPHHNFTVYEYLQSYKYFHPIENKIRDLFTFQEDILKQAFQILDDLWGNESTSLKDIALVGVHARRGDMLLQNHINSGHVVAPSSYYAKAFQWMEDNLPDKTVKFIVVCQDTEWCSANLIRENAKLAPQAPAEVHLALLATCHHVILSTGTFGWWGAWLAGGKAVYYEKYPRENSVMVKGFNRSEFFLPSWVGLA</sequence>
<dbReference type="GO" id="GO:0008107">
    <property type="term" value="F:galactoside 2-alpha-L-fucosyltransferase activity"/>
    <property type="evidence" value="ECO:0007669"/>
    <property type="project" value="InterPro"/>
</dbReference>
<gene>
    <name evidence="5" type="ORF">RRG08_013469</name>
</gene>
<keyword evidence="1 3" id="KW-0328">Glycosyltransferase</keyword>
<dbReference type="Pfam" id="PF01531">
    <property type="entry name" value="Glyco_transf_11"/>
    <property type="match status" value="1"/>
</dbReference>
<dbReference type="CDD" id="cd11301">
    <property type="entry name" value="Fut1_Fut2_like"/>
    <property type="match status" value="1"/>
</dbReference>
<evidence type="ECO:0000256" key="4">
    <source>
        <dbReference type="SAM" id="MobiDB-lite"/>
    </source>
</evidence>
<keyword evidence="3" id="KW-1133">Transmembrane helix</keyword>
<dbReference type="PANTHER" id="PTHR11927">
    <property type="entry name" value="GALACTOSIDE 2-L-FUCOSYLTRANSFERASE"/>
    <property type="match status" value="1"/>
</dbReference>
<dbReference type="EMBL" id="JAWDGP010003103">
    <property type="protein sequence ID" value="KAK3777267.1"/>
    <property type="molecule type" value="Genomic_DNA"/>
</dbReference>
<evidence type="ECO:0000256" key="1">
    <source>
        <dbReference type="ARBA" id="ARBA00022676"/>
    </source>
</evidence>
<name>A0AAE0ZZ23_9GAST</name>
<dbReference type="EC" id="2.4.1.-" evidence="3"/>
<keyword evidence="3" id="KW-0325">Glycoprotein</keyword>
<evidence type="ECO:0000313" key="5">
    <source>
        <dbReference type="EMBL" id="KAK3777267.1"/>
    </source>
</evidence>
<feature type="transmembrane region" description="Helical" evidence="3">
    <location>
        <begin position="12"/>
        <end position="36"/>
    </location>
</feature>
<dbReference type="GO" id="GO:0032580">
    <property type="term" value="C:Golgi cisterna membrane"/>
    <property type="evidence" value="ECO:0007669"/>
    <property type="project" value="UniProtKB-SubCell"/>
</dbReference>
<dbReference type="AlphaFoldDB" id="A0AAE0ZZ23"/>
<feature type="region of interest" description="Disordered" evidence="4">
    <location>
        <begin position="58"/>
        <end position="78"/>
    </location>
</feature>
<evidence type="ECO:0000256" key="2">
    <source>
        <dbReference type="ARBA" id="ARBA00022679"/>
    </source>
</evidence>
<comment type="pathway">
    <text evidence="3">Protein modification; protein glycosylation.</text>
</comment>
<protein>
    <recommendedName>
        <fullName evidence="3">L-Fucosyltransferase</fullName>
        <ecNumber evidence="3">2.4.1.-</ecNumber>
    </recommendedName>
</protein>
<dbReference type="Proteomes" id="UP001283361">
    <property type="component" value="Unassembled WGS sequence"/>
</dbReference>
<keyword evidence="3" id="KW-0812">Transmembrane</keyword>
<dbReference type="InterPro" id="IPR002516">
    <property type="entry name" value="Glyco_trans_11"/>
</dbReference>
<evidence type="ECO:0000313" key="6">
    <source>
        <dbReference type="Proteomes" id="UP001283361"/>
    </source>
</evidence>
<comment type="subcellular location">
    <subcellularLocation>
        <location evidence="3">Golgi apparatus</location>
        <location evidence="3">Golgi stack membrane</location>
        <topology evidence="3">Single-pass type II membrane protein</topology>
    </subcellularLocation>
</comment>
<comment type="similarity">
    <text evidence="3">Belongs to the glycosyltransferase 11 family.</text>
</comment>
<dbReference type="GO" id="GO:0005975">
    <property type="term" value="P:carbohydrate metabolic process"/>
    <property type="evidence" value="ECO:0007669"/>
    <property type="project" value="InterPro"/>
</dbReference>
<reference evidence="5" key="1">
    <citation type="journal article" date="2023" name="G3 (Bethesda)">
        <title>A reference genome for the long-term kleptoplast-retaining sea slug Elysia crispata morphotype clarki.</title>
        <authorList>
            <person name="Eastman K.E."/>
            <person name="Pendleton A.L."/>
            <person name="Shaikh M.A."/>
            <person name="Suttiyut T."/>
            <person name="Ogas R."/>
            <person name="Tomko P."/>
            <person name="Gavelis G."/>
            <person name="Widhalm J.R."/>
            <person name="Wisecaver J.H."/>
        </authorList>
    </citation>
    <scope>NUCLEOTIDE SEQUENCE</scope>
    <source>
        <strain evidence="5">ECLA1</strain>
    </source>
</reference>
<evidence type="ECO:0000256" key="3">
    <source>
        <dbReference type="RuleBase" id="RU363129"/>
    </source>
</evidence>